<evidence type="ECO:0000256" key="2">
    <source>
        <dbReference type="ARBA" id="ARBA00012438"/>
    </source>
</evidence>
<keyword evidence="3" id="KW-0808">Transferase</keyword>
<protein>
    <recommendedName>
        <fullName evidence="2">histidine kinase</fullName>
        <ecNumber evidence="2">2.7.13.3</ecNumber>
    </recommendedName>
</protein>
<evidence type="ECO:0000256" key="5">
    <source>
        <dbReference type="ARBA" id="ARBA00022777"/>
    </source>
</evidence>
<feature type="domain" description="Histidine kinase" evidence="9">
    <location>
        <begin position="494"/>
        <end position="720"/>
    </location>
</feature>
<dbReference type="Gene3D" id="1.10.287.130">
    <property type="match status" value="1"/>
</dbReference>
<dbReference type="SUPFAM" id="SSF47384">
    <property type="entry name" value="Homodimeric domain of signal transducing histidine kinase"/>
    <property type="match status" value="1"/>
</dbReference>
<evidence type="ECO:0000256" key="7">
    <source>
        <dbReference type="ARBA" id="ARBA00023012"/>
    </source>
</evidence>
<evidence type="ECO:0000313" key="10">
    <source>
        <dbReference type="EMBL" id="UTJ05740.1"/>
    </source>
</evidence>
<dbReference type="GO" id="GO:0005524">
    <property type="term" value="F:ATP binding"/>
    <property type="evidence" value="ECO:0007669"/>
    <property type="project" value="UniProtKB-KW"/>
</dbReference>
<keyword evidence="8" id="KW-0472">Membrane</keyword>
<sequence length="720" mass="83872">MKKNKFLFILYFFVIGFIFIFVLEKIEKNEIDILSKQRLESTQIAYNSILDTYKLAAKKDFNFLMKQEKILKLLHQFKYGNNKDKNVYRGLLYRALYKDYEILKSNGIRQFHFHTHKGESLLRFHNPSNSADSLIDLRESINIANTKLKTSFGFEGGRVYPGFRYVFPIVYKEDHLGSVEFSISFDAVEKKLNSVLSSKMHMLLMNDQTTLKKVFNSKKKYFEASVLFKDYYIENSLISSLSKKYHENKLIKSLDNIIKDDKRFLSSHQKHKSFYLPILKDDRGFMVTFLAVYDTKKMFAGYIVSYMDFEDLVNIANKYDIFKALGLVLIALFVYLISIAVEHRSRTIKNKKELEKSNINLQNIIDNQKNLIIIYEDSEIITVNQKFRELFTDNSFCSSSFENMILDTNEEDYVKKVNLQDAISYKNFSKINNKMLKIYNTLLKKEQTYLININFYSGNNSFILVLTDISELINLQRIVYTQSKIAAVGEMIGNIAHQWRQPLSVITTCVTGLKFQLEYNDDFDKKGFIESFDRVNFQAKYLSKTIDDFRNFFKDDGLSSKEFKVNELIEKVFDITKDSLKANYINVQIDTPEVSIFNNDSVIVQALINIINNAKDAFLDKNISSDDRYLFISLNKKDDCIVIKVIDSAGGIDESIIDKIFDPYFTTKHQSVGTGIGLYMTHQLITKQLKGKILVKNKTYKYNNKSLKGAQFKIEIPIEI</sequence>
<dbReference type="PROSITE" id="PS50109">
    <property type="entry name" value="HIS_KIN"/>
    <property type="match status" value="1"/>
</dbReference>
<evidence type="ECO:0000256" key="1">
    <source>
        <dbReference type="ARBA" id="ARBA00000085"/>
    </source>
</evidence>
<reference evidence="10" key="1">
    <citation type="submission" date="2022-07" db="EMBL/GenBank/DDBJ databases">
        <title>Arcobacter roscoffensis sp. nov., a marine bacterium isolated from coastal seawater collected from Roscoff, France.</title>
        <authorList>
            <person name="Pascual J."/>
            <person name="Lepeaux C."/>
            <person name="Methner A."/>
            <person name="Overmann J."/>
        </authorList>
    </citation>
    <scope>NUCLEOTIDE SEQUENCE</scope>
    <source>
        <strain evidence="10">ARW1-2F2</strain>
    </source>
</reference>
<keyword evidence="7" id="KW-0902">Two-component regulatory system</keyword>
<dbReference type="PANTHER" id="PTHR43065">
    <property type="entry name" value="SENSOR HISTIDINE KINASE"/>
    <property type="match status" value="1"/>
</dbReference>
<dbReference type="SUPFAM" id="SSF55874">
    <property type="entry name" value="ATPase domain of HSP90 chaperone/DNA topoisomerase II/histidine kinase"/>
    <property type="match status" value="1"/>
</dbReference>
<dbReference type="Pfam" id="PF02518">
    <property type="entry name" value="HATPase_c"/>
    <property type="match status" value="1"/>
</dbReference>
<keyword evidence="11" id="KW-1185">Reference proteome</keyword>
<dbReference type="RefSeq" id="WP_254575921.1">
    <property type="nucleotide sequence ID" value="NZ_CP100595.1"/>
</dbReference>
<gene>
    <name evidence="10" type="ORF">NJU99_10760</name>
</gene>
<feature type="transmembrane region" description="Helical" evidence="8">
    <location>
        <begin position="6"/>
        <end position="23"/>
    </location>
</feature>
<dbReference type="InterPro" id="IPR005467">
    <property type="entry name" value="His_kinase_dom"/>
</dbReference>
<dbReference type="Proteomes" id="UP001060012">
    <property type="component" value="Chromosome"/>
</dbReference>
<evidence type="ECO:0000256" key="8">
    <source>
        <dbReference type="SAM" id="Phobius"/>
    </source>
</evidence>
<evidence type="ECO:0000256" key="4">
    <source>
        <dbReference type="ARBA" id="ARBA00022741"/>
    </source>
</evidence>
<comment type="catalytic activity">
    <reaction evidence="1">
        <text>ATP + protein L-histidine = ADP + protein N-phospho-L-histidine.</text>
        <dbReference type="EC" id="2.7.13.3"/>
    </reaction>
</comment>
<dbReference type="PANTHER" id="PTHR43065:SF46">
    <property type="entry name" value="C4-DICARBOXYLATE TRANSPORT SENSOR PROTEIN DCTB"/>
    <property type="match status" value="1"/>
</dbReference>
<keyword evidence="8" id="KW-1133">Transmembrane helix</keyword>
<proteinExistence type="predicted"/>
<accession>A0ABY5E3J9</accession>
<dbReference type="InterPro" id="IPR003594">
    <property type="entry name" value="HATPase_dom"/>
</dbReference>
<dbReference type="SMART" id="SM00387">
    <property type="entry name" value="HATPase_c"/>
    <property type="match status" value="1"/>
</dbReference>
<organism evidence="10 11">
    <name type="scientific">Arcobacter roscoffensis</name>
    <dbReference type="NCBI Taxonomy" id="2961520"/>
    <lineage>
        <taxon>Bacteria</taxon>
        <taxon>Pseudomonadati</taxon>
        <taxon>Campylobacterota</taxon>
        <taxon>Epsilonproteobacteria</taxon>
        <taxon>Campylobacterales</taxon>
        <taxon>Arcobacteraceae</taxon>
        <taxon>Arcobacter</taxon>
    </lineage>
</organism>
<dbReference type="CDD" id="cd00082">
    <property type="entry name" value="HisKA"/>
    <property type="match status" value="1"/>
</dbReference>
<name>A0ABY5E3J9_9BACT</name>
<dbReference type="EC" id="2.7.13.3" evidence="2"/>
<dbReference type="InterPro" id="IPR003661">
    <property type="entry name" value="HisK_dim/P_dom"/>
</dbReference>
<dbReference type="InterPro" id="IPR036890">
    <property type="entry name" value="HATPase_C_sf"/>
</dbReference>
<evidence type="ECO:0000256" key="3">
    <source>
        <dbReference type="ARBA" id="ARBA00022679"/>
    </source>
</evidence>
<keyword evidence="4" id="KW-0547">Nucleotide-binding</keyword>
<feature type="transmembrane region" description="Helical" evidence="8">
    <location>
        <begin position="321"/>
        <end position="341"/>
    </location>
</feature>
<keyword evidence="8" id="KW-0812">Transmembrane</keyword>
<keyword evidence="6 10" id="KW-0067">ATP-binding</keyword>
<dbReference type="Pfam" id="PF14827">
    <property type="entry name" value="dCache_3"/>
    <property type="match status" value="1"/>
</dbReference>
<dbReference type="InterPro" id="IPR029150">
    <property type="entry name" value="dCache_3"/>
</dbReference>
<keyword evidence="5" id="KW-0418">Kinase</keyword>
<dbReference type="EMBL" id="CP100595">
    <property type="protein sequence ID" value="UTJ05740.1"/>
    <property type="molecule type" value="Genomic_DNA"/>
</dbReference>
<evidence type="ECO:0000313" key="11">
    <source>
        <dbReference type="Proteomes" id="UP001060012"/>
    </source>
</evidence>
<dbReference type="Gene3D" id="3.30.565.10">
    <property type="entry name" value="Histidine kinase-like ATPase, C-terminal domain"/>
    <property type="match status" value="1"/>
</dbReference>
<evidence type="ECO:0000259" key="9">
    <source>
        <dbReference type="PROSITE" id="PS50109"/>
    </source>
</evidence>
<evidence type="ECO:0000256" key="6">
    <source>
        <dbReference type="ARBA" id="ARBA00022840"/>
    </source>
</evidence>
<dbReference type="InterPro" id="IPR036097">
    <property type="entry name" value="HisK_dim/P_sf"/>
</dbReference>